<dbReference type="Pfam" id="PF02653">
    <property type="entry name" value="BPD_transp_2"/>
    <property type="match status" value="1"/>
</dbReference>
<evidence type="ECO:0000256" key="2">
    <source>
        <dbReference type="ARBA" id="ARBA00022475"/>
    </source>
</evidence>
<comment type="subcellular location">
    <subcellularLocation>
        <location evidence="1">Cell membrane</location>
        <topology evidence="1">Multi-pass membrane protein</topology>
    </subcellularLocation>
</comment>
<dbReference type="RefSeq" id="WP_179650907.1">
    <property type="nucleotide sequence ID" value="NZ_JACBZM010000001.1"/>
</dbReference>
<dbReference type="AlphaFoldDB" id="A0A7Y9ZLF5"/>
<dbReference type="CDD" id="cd06581">
    <property type="entry name" value="TM_PBP1_LivM_like"/>
    <property type="match status" value="1"/>
</dbReference>
<feature type="transmembrane region" description="Helical" evidence="6">
    <location>
        <begin position="227"/>
        <end position="245"/>
    </location>
</feature>
<evidence type="ECO:0000256" key="1">
    <source>
        <dbReference type="ARBA" id="ARBA00004651"/>
    </source>
</evidence>
<dbReference type="PANTHER" id="PTHR30482:SF10">
    <property type="entry name" value="HIGH-AFFINITY BRANCHED-CHAIN AMINO ACID TRANSPORT PROTEIN BRAE"/>
    <property type="match status" value="1"/>
</dbReference>
<feature type="transmembrane region" description="Helical" evidence="6">
    <location>
        <begin position="346"/>
        <end position="364"/>
    </location>
</feature>
<feature type="transmembrane region" description="Helical" evidence="6">
    <location>
        <begin position="276"/>
        <end position="294"/>
    </location>
</feature>
<evidence type="ECO:0000256" key="4">
    <source>
        <dbReference type="ARBA" id="ARBA00022989"/>
    </source>
</evidence>
<evidence type="ECO:0000313" key="8">
    <source>
        <dbReference type="Proteomes" id="UP000562045"/>
    </source>
</evidence>
<accession>A0A7Y9ZLF5</accession>
<evidence type="ECO:0000313" key="7">
    <source>
        <dbReference type="EMBL" id="NYI47001.1"/>
    </source>
</evidence>
<sequence length="403" mass="43460">MTNPVSNALRSVGDAWDGVLEGYKRQNIVVRIAVLVLIALFFYGLPILRPPLITTNEIDFGGVMFQVAAFALVAVGLNIVIGYAGLLDLGYVGFYATGAYTTGVLTSQHGSWPFFLALPVAIAVTMVTGVILGAPTLRVRGDYLAIVTLGFGEIIRICVKNIEWLGASAGIKDIPHPNTIGPKAEPPFEPGGLFEIPRVEWDGLVPHLDKDHPVHFLVFGATNAIPYYWLILTALVLVLVGDRLVKNSRVGRAWEATREDEDAAELMGVPTFKFKLMAFALGAAIGGLSGSFYASGQGGYISPDSFPLLLSMLFVAAVIVGGSGNRWGAIAGGALVAYLPERFREFADYRLLFFGLALTVLAVWRPEGLLPPRRTRRAKAAAAEIEALEEGELDDELEETRNV</sequence>
<keyword evidence="4 6" id="KW-1133">Transmembrane helix</keyword>
<protein>
    <submittedName>
        <fullName evidence="7">Branched-chain amino acid transport system permease protein</fullName>
    </submittedName>
</protein>
<evidence type="ECO:0000256" key="3">
    <source>
        <dbReference type="ARBA" id="ARBA00022692"/>
    </source>
</evidence>
<organism evidence="7 8">
    <name type="scientific">Nocardioides aromaticivorans</name>
    <dbReference type="NCBI Taxonomy" id="200618"/>
    <lineage>
        <taxon>Bacteria</taxon>
        <taxon>Bacillati</taxon>
        <taxon>Actinomycetota</taxon>
        <taxon>Actinomycetes</taxon>
        <taxon>Propionibacteriales</taxon>
        <taxon>Nocardioidaceae</taxon>
        <taxon>Nocardioides</taxon>
    </lineage>
</organism>
<dbReference type="Proteomes" id="UP000562045">
    <property type="component" value="Unassembled WGS sequence"/>
</dbReference>
<evidence type="ECO:0000256" key="5">
    <source>
        <dbReference type="ARBA" id="ARBA00023136"/>
    </source>
</evidence>
<dbReference type="InterPro" id="IPR001851">
    <property type="entry name" value="ABC_transp_permease"/>
</dbReference>
<feature type="transmembrane region" description="Helical" evidence="6">
    <location>
        <begin position="60"/>
        <end position="83"/>
    </location>
</feature>
<gene>
    <name evidence="7" type="ORF">BJ993_004081</name>
</gene>
<dbReference type="EMBL" id="JACBZM010000001">
    <property type="protein sequence ID" value="NYI47001.1"/>
    <property type="molecule type" value="Genomic_DNA"/>
</dbReference>
<name>A0A7Y9ZLF5_9ACTN</name>
<keyword evidence="5 6" id="KW-0472">Membrane</keyword>
<dbReference type="GO" id="GO:0005886">
    <property type="term" value="C:plasma membrane"/>
    <property type="evidence" value="ECO:0007669"/>
    <property type="project" value="UniProtKB-SubCell"/>
</dbReference>
<reference evidence="7 8" key="1">
    <citation type="submission" date="2020-07" db="EMBL/GenBank/DDBJ databases">
        <title>Sequencing the genomes of 1000 actinobacteria strains.</title>
        <authorList>
            <person name="Klenk H.-P."/>
        </authorList>
    </citation>
    <scope>NUCLEOTIDE SEQUENCE [LARGE SCALE GENOMIC DNA]</scope>
    <source>
        <strain evidence="7 8">DSM 15131</strain>
    </source>
</reference>
<dbReference type="InterPro" id="IPR043428">
    <property type="entry name" value="LivM-like"/>
</dbReference>
<feature type="transmembrane region" description="Helical" evidence="6">
    <location>
        <begin position="114"/>
        <end position="134"/>
    </location>
</feature>
<keyword evidence="3 6" id="KW-0812">Transmembrane</keyword>
<comment type="caution">
    <text evidence="7">The sequence shown here is derived from an EMBL/GenBank/DDBJ whole genome shotgun (WGS) entry which is preliminary data.</text>
</comment>
<dbReference type="PANTHER" id="PTHR30482">
    <property type="entry name" value="HIGH-AFFINITY BRANCHED-CHAIN AMINO ACID TRANSPORT SYSTEM PERMEASE"/>
    <property type="match status" value="1"/>
</dbReference>
<dbReference type="GO" id="GO:0015658">
    <property type="term" value="F:branched-chain amino acid transmembrane transporter activity"/>
    <property type="evidence" value="ECO:0007669"/>
    <property type="project" value="InterPro"/>
</dbReference>
<keyword evidence="2" id="KW-1003">Cell membrane</keyword>
<feature type="transmembrane region" description="Helical" evidence="6">
    <location>
        <begin position="28"/>
        <end position="48"/>
    </location>
</feature>
<feature type="transmembrane region" description="Helical" evidence="6">
    <location>
        <begin position="306"/>
        <end position="325"/>
    </location>
</feature>
<proteinExistence type="predicted"/>
<evidence type="ECO:0000256" key="6">
    <source>
        <dbReference type="SAM" id="Phobius"/>
    </source>
</evidence>